<keyword evidence="3" id="KW-0677">Repeat</keyword>
<evidence type="ECO:0000256" key="7">
    <source>
        <dbReference type="SAM" id="MobiDB-lite"/>
    </source>
</evidence>
<feature type="compositionally biased region" description="Basic and acidic residues" evidence="7">
    <location>
        <begin position="338"/>
        <end position="350"/>
    </location>
</feature>
<evidence type="ECO:0000256" key="4">
    <source>
        <dbReference type="ARBA" id="ARBA00023054"/>
    </source>
</evidence>
<dbReference type="PANTHER" id="PTHR12587">
    <property type="entry name" value="LAR INTERACTING PROTEIN LIP -RELATED PROTEIN"/>
    <property type="match status" value="1"/>
</dbReference>
<dbReference type="Pfam" id="PF26022">
    <property type="entry name" value="CC_Liprin_beta"/>
    <property type="match status" value="1"/>
</dbReference>
<dbReference type="FunFam" id="1.10.150.50:FF:000005">
    <property type="entry name" value="Liprin-beta-1 isoform 1"/>
    <property type="match status" value="1"/>
</dbReference>
<feature type="domain" description="SAM" evidence="8">
    <location>
        <begin position="498"/>
        <end position="562"/>
    </location>
</feature>
<dbReference type="AlphaFoldDB" id="A0A667ZP80"/>
<dbReference type="CDD" id="cd09566">
    <property type="entry name" value="SAM_liprin-beta1_2_repeat2"/>
    <property type="match status" value="1"/>
</dbReference>
<evidence type="ECO:0000256" key="6">
    <source>
        <dbReference type="SAM" id="Coils"/>
    </source>
</evidence>
<gene>
    <name evidence="9" type="primary">PPFIBP1</name>
    <name evidence="9" type="synonym">ppfibp1b</name>
</gene>
<dbReference type="SUPFAM" id="SSF47769">
    <property type="entry name" value="SAM/Pointed domain"/>
    <property type="match status" value="3"/>
</dbReference>
<feature type="compositionally biased region" description="Basic and acidic residues" evidence="7">
    <location>
        <begin position="399"/>
        <end position="409"/>
    </location>
</feature>
<feature type="coiled-coil region" evidence="6">
    <location>
        <begin position="170"/>
        <end position="235"/>
    </location>
</feature>
<evidence type="ECO:0000313" key="10">
    <source>
        <dbReference type="Proteomes" id="UP000472263"/>
    </source>
</evidence>
<feature type="domain" description="SAM" evidence="8">
    <location>
        <begin position="570"/>
        <end position="633"/>
    </location>
</feature>
<evidence type="ECO:0000256" key="5">
    <source>
        <dbReference type="ARBA" id="ARBA00060046"/>
    </source>
</evidence>
<dbReference type="Pfam" id="PF07647">
    <property type="entry name" value="SAM_2"/>
    <property type="match status" value="1"/>
</dbReference>
<dbReference type="InterPro" id="IPR058914">
    <property type="entry name" value="LIPB1/2_CC"/>
</dbReference>
<evidence type="ECO:0000259" key="8">
    <source>
        <dbReference type="PROSITE" id="PS50105"/>
    </source>
</evidence>
<dbReference type="GeneTree" id="ENSGT01050000244951"/>
<feature type="compositionally biased region" description="Low complexity" evidence="7">
    <location>
        <begin position="314"/>
        <end position="325"/>
    </location>
</feature>
<reference evidence="9" key="3">
    <citation type="submission" date="2025-09" db="UniProtKB">
        <authorList>
            <consortium name="Ensembl"/>
        </authorList>
    </citation>
    <scope>IDENTIFICATION</scope>
</reference>
<evidence type="ECO:0000313" key="9">
    <source>
        <dbReference type="Ensembl" id="ENSMMDP00005034636.1"/>
    </source>
</evidence>
<dbReference type="GO" id="GO:0007528">
    <property type="term" value="P:neuromuscular junction development"/>
    <property type="evidence" value="ECO:0007669"/>
    <property type="project" value="TreeGrafter"/>
</dbReference>
<evidence type="ECO:0000256" key="3">
    <source>
        <dbReference type="ARBA" id="ARBA00022737"/>
    </source>
</evidence>
<proteinExistence type="inferred from homology"/>
<dbReference type="FunFam" id="1.10.150.50:FF:000017">
    <property type="entry name" value="Liprin-beta-1 isoform 1"/>
    <property type="match status" value="1"/>
</dbReference>
<dbReference type="CDD" id="cd09569">
    <property type="entry name" value="SAM_liprin-beta1_2_repeat3"/>
    <property type="match status" value="1"/>
</dbReference>
<dbReference type="InterPro" id="IPR037619">
    <property type="entry name" value="LIPB1/2_SAM_3rd"/>
</dbReference>
<dbReference type="PROSITE" id="PS50105">
    <property type="entry name" value="SAM_DOMAIN"/>
    <property type="match status" value="2"/>
</dbReference>
<dbReference type="FunFam" id="1.10.150.50:FF:000007">
    <property type="entry name" value="Liprin-beta-1 isoform 1"/>
    <property type="match status" value="1"/>
</dbReference>
<dbReference type="InterPro" id="IPR029515">
    <property type="entry name" value="Liprin"/>
</dbReference>
<dbReference type="InterPro" id="IPR037618">
    <property type="entry name" value="LIPB1/2_SAM_2nd"/>
</dbReference>
<protein>
    <submittedName>
        <fullName evidence="9">PPFIA binding protein 1b</fullName>
    </submittedName>
</protein>
<reference evidence="9" key="2">
    <citation type="submission" date="2025-08" db="UniProtKB">
        <authorList>
            <consortium name="Ensembl"/>
        </authorList>
    </citation>
    <scope>IDENTIFICATION</scope>
</reference>
<feature type="region of interest" description="Disordered" evidence="7">
    <location>
        <begin position="309"/>
        <end position="437"/>
    </location>
</feature>
<keyword evidence="10" id="KW-1185">Reference proteome</keyword>
<dbReference type="Pfam" id="PF00536">
    <property type="entry name" value="SAM_1"/>
    <property type="match status" value="2"/>
</dbReference>
<evidence type="ECO:0000256" key="2">
    <source>
        <dbReference type="ARBA" id="ARBA00022553"/>
    </source>
</evidence>
<evidence type="ECO:0000256" key="1">
    <source>
        <dbReference type="ARBA" id="ARBA00007547"/>
    </source>
</evidence>
<reference evidence="9" key="1">
    <citation type="submission" date="2019-06" db="EMBL/GenBank/DDBJ databases">
        <authorList>
            <consortium name="Wellcome Sanger Institute Data Sharing"/>
        </authorList>
    </citation>
    <scope>NUCLEOTIDE SEQUENCE [LARGE SCALE GENOMIC DNA]</scope>
</reference>
<feature type="coiled-coil region" evidence="6">
    <location>
        <begin position="264"/>
        <end position="298"/>
    </location>
</feature>
<feature type="compositionally biased region" description="Polar residues" evidence="7">
    <location>
        <begin position="415"/>
        <end position="430"/>
    </location>
</feature>
<dbReference type="GO" id="GO:0048786">
    <property type="term" value="C:presynaptic active zone"/>
    <property type="evidence" value="ECO:0007669"/>
    <property type="project" value="TreeGrafter"/>
</dbReference>
<comment type="function">
    <text evidence="5">May regulate the disassembly of focal adhesions. Did not bind receptor-like tyrosine phosphatases type 2A.</text>
</comment>
<dbReference type="GO" id="GO:0005829">
    <property type="term" value="C:cytosol"/>
    <property type="evidence" value="ECO:0007669"/>
    <property type="project" value="UniProtKB-ARBA"/>
</dbReference>
<dbReference type="Proteomes" id="UP000472263">
    <property type="component" value="Chromosome 6"/>
</dbReference>
<dbReference type="SMART" id="SM00454">
    <property type="entry name" value="SAM"/>
    <property type="match status" value="3"/>
</dbReference>
<dbReference type="PANTHER" id="PTHR12587:SF16">
    <property type="entry name" value="LIPRIN-BETA-1"/>
    <property type="match status" value="1"/>
</dbReference>
<dbReference type="CDD" id="cd09563">
    <property type="entry name" value="SAM_liprin-beta1_2_repeat1"/>
    <property type="match status" value="1"/>
</dbReference>
<organism evidence="9 10">
    <name type="scientific">Myripristis murdjan</name>
    <name type="common">pinecone soldierfish</name>
    <dbReference type="NCBI Taxonomy" id="586833"/>
    <lineage>
        <taxon>Eukaryota</taxon>
        <taxon>Metazoa</taxon>
        <taxon>Chordata</taxon>
        <taxon>Craniata</taxon>
        <taxon>Vertebrata</taxon>
        <taxon>Euteleostomi</taxon>
        <taxon>Actinopterygii</taxon>
        <taxon>Neopterygii</taxon>
        <taxon>Teleostei</taxon>
        <taxon>Neoteleostei</taxon>
        <taxon>Acanthomorphata</taxon>
        <taxon>Holocentriformes</taxon>
        <taxon>Holocentridae</taxon>
        <taxon>Myripristis</taxon>
    </lineage>
</organism>
<accession>A0A667ZP80</accession>
<dbReference type="InterPro" id="IPR037617">
    <property type="entry name" value="LIPB1/2_SAM_1"/>
</dbReference>
<dbReference type="InterPro" id="IPR013761">
    <property type="entry name" value="SAM/pointed_sf"/>
</dbReference>
<keyword evidence="4 6" id="KW-0175">Coiled coil</keyword>
<dbReference type="Gene3D" id="1.10.150.50">
    <property type="entry name" value="Transcription Factor, Ets-1"/>
    <property type="match status" value="3"/>
</dbReference>
<comment type="similarity">
    <text evidence="1">Belongs to the liprin family. Liprin-beta subfamily.</text>
</comment>
<dbReference type="InterPro" id="IPR001660">
    <property type="entry name" value="SAM"/>
</dbReference>
<sequence>MMSDASDMLAAALEQMDGIIAGSKALDYSNGLFDCQSPTSPFMGSLRALHLLEDLRSVLELMDTEEREGLRCQIPDSTADSLVEWLQGHLSNGHISLGGGDHYQERLSRLESDKESLVLQVSVLTDQVEAQGEKIRDLDMCLDEHREKLNATEEMLQQELLCRTALETQKLELMSEVSNLKLKLNAMEKDRLDFDDRFRDSEDLILEINELRYRLTEMESERLQYEKKLKSTKESPDFSQSTLALWTKLFSVCNLSLSSLDVEVQRMKKAVESLMAANEEKDRKIEELKQSLLRYKKVQDMVMSVQGKKVKDVPLSTPSPSQSSSDPERVSEFATADIDSKTSEEIKISEKPPMGPSATLPATTEDDSFGSRKARSSFGKGFFKIRGGKRTASTPNLAETERQGTDHLDLAGLPQRSSNSDSTHTLPTTPENKKKSKGIKKLFGKLRRSQSTTFNLDDNLSESEFKRGGVRATAGPRLGWSRDLQRANNDLDAPFARWSKDQVCDWLQEQGLGLYLNMARVWISSGQTLLQASQQDLERELGIKHPLHRKKLQLALQALGSEEDDNKGKLDYNWVTRWLDDIGLPQYKTQFDEGRVDGRMLHYMTVDDLLSLKVGSVLHHLSIKRAIQVLRLNNYEPNCLRRRPSDENNISPAEISQWTNHRVMEWLRSVDLAEYAPNLRGSGVHGGLMVLEPRFNVETMALLLNIPPNKTLLRRHLATHFNLLIGPEAQQLKQECLENPDYTLLTATAKIKPRKLTFGSFGSLRKKRQDENEEYVCPMDVEMPKGRGFQKGFGVELQIYEDDLDRLEQMEDSEGTVRQIGAFSEGIQNLTSMLKDDEFFKEISNSPNLSVTDEDSNA</sequence>
<name>A0A667ZP80_9TELE</name>
<dbReference type="Ensembl" id="ENSMMDT00005035400.1">
    <property type="protein sequence ID" value="ENSMMDP00005034636.1"/>
    <property type="gene ID" value="ENSMMDG00005014360.1"/>
</dbReference>
<keyword evidence="2" id="KW-0597">Phosphoprotein</keyword>